<comment type="catalytic activity">
    <reaction evidence="1">
        <text>ATP + protein L-histidine = ADP + protein N-phospho-L-histidine.</text>
        <dbReference type="EC" id="2.7.13.3"/>
    </reaction>
</comment>
<dbReference type="Proteomes" id="UP000886744">
    <property type="component" value="Unassembled WGS sequence"/>
</dbReference>
<dbReference type="AlphaFoldDB" id="A0A9D1E2M1"/>
<dbReference type="SMART" id="SM00387">
    <property type="entry name" value="HATPase_c"/>
    <property type="match status" value="1"/>
</dbReference>
<feature type="domain" description="Histidine kinase" evidence="4">
    <location>
        <begin position="31"/>
        <end position="278"/>
    </location>
</feature>
<dbReference type="EMBL" id="DVHI01000093">
    <property type="protein sequence ID" value="HIR63331.1"/>
    <property type="molecule type" value="Genomic_DNA"/>
</dbReference>
<dbReference type="PRINTS" id="PR00344">
    <property type="entry name" value="BCTRLSENSOR"/>
</dbReference>
<dbReference type="InterPro" id="IPR004358">
    <property type="entry name" value="Sig_transdc_His_kin-like_C"/>
</dbReference>
<keyword evidence="3" id="KW-0597">Phosphoprotein</keyword>
<dbReference type="SUPFAM" id="SSF47384">
    <property type="entry name" value="Homodimeric domain of signal transducing histidine kinase"/>
    <property type="match status" value="1"/>
</dbReference>
<proteinExistence type="predicted"/>
<dbReference type="InterPro" id="IPR003594">
    <property type="entry name" value="HATPase_dom"/>
</dbReference>
<dbReference type="PROSITE" id="PS50109">
    <property type="entry name" value="HIS_KIN"/>
    <property type="match status" value="1"/>
</dbReference>
<protein>
    <recommendedName>
        <fullName evidence="2">histidine kinase</fullName>
        <ecNumber evidence="2">2.7.13.3</ecNumber>
    </recommendedName>
</protein>
<gene>
    <name evidence="5" type="ORF">IAC94_07410</name>
</gene>
<dbReference type="Gene3D" id="1.10.287.130">
    <property type="match status" value="1"/>
</dbReference>
<evidence type="ECO:0000256" key="1">
    <source>
        <dbReference type="ARBA" id="ARBA00000085"/>
    </source>
</evidence>
<dbReference type="Pfam" id="PF02518">
    <property type="entry name" value="HATPase_c"/>
    <property type="match status" value="1"/>
</dbReference>
<organism evidence="5 6">
    <name type="scientific">Candidatus Coprenecus avistercoris</name>
    <dbReference type="NCBI Taxonomy" id="2840730"/>
    <lineage>
        <taxon>Bacteria</taxon>
        <taxon>Pseudomonadati</taxon>
        <taxon>Bacteroidota</taxon>
        <taxon>Bacteroidia</taxon>
        <taxon>Bacteroidales</taxon>
        <taxon>Rikenellaceae</taxon>
        <taxon>Rikenellaceae incertae sedis</taxon>
        <taxon>Candidatus Coprenecus</taxon>
    </lineage>
</organism>
<keyword evidence="5" id="KW-0808">Transferase</keyword>
<dbReference type="CDD" id="cd00082">
    <property type="entry name" value="HisKA"/>
    <property type="match status" value="1"/>
</dbReference>
<dbReference type="PANTHER" id="PTHR43065">
    <property type="entry name" value="SENSOR HISTIDINE KINASE"/>
    <property type="match status" value="1"/>
</dbReference>
<evidence type="ECO:0000256" key="2">
    <source>
        <dbReference type="ARBA" id="ARBA00012438"/>
    </source>
</evidence>
<dbReference type="PANTHER" id="PTHR43065:SF42">
    <property type="entry name" value="TWO-COMPONENT SENSOR PPRA"/>
    <property type="match status" value="1"/>
</dbReference>
<evidence type="ECO:0000313" key="6">
    <source>
        <dbReference type="Proteomes" id="UP000886744"/>
    </source>
</evidence>
<dbReference type="Pfam" id="PF00512">
    <property type="entry name" value="HisKA"/>
    <property type="match status" value="1"/>
</dbReference>
<evidence type="ECO:0000259" key="4">
    <source>
        <dbReference type="PROSITE" id="PS50109"/>
    </source>
</evidence>
<accession>A0A9D1E2M1</accession>
<sequence>MNEDSYQELARLREQVAKQEKMASLGMLTAGIAHEIQNPLNFVINFSKMSGKLLEDLDEILSGAGEGLSDDDREELGEIMGDLKDNIRRICENGERASSIIRNILLYSRGKEDEYLPTDLCRLTKEYVALSYHAMRANHKNFNVTFEEDYDETLPQVNVIPQDFSRAVLNIMNNACYAVFSKSRGATDCCYTPTIRISLRRDGDSARLVIEDNGTGIPKDIRRHLFTPFFTTKPVGEGTGLGLSITKSIIEQKHRGKIEVESEPGQYSRFIITIPLNLKK</sequence>
<reference evidence="5" key="2">
    <citation type="journal article" date="2021" name="PeerJ">
        <title>Extensive microbial diversity within the chicken gut microbiome revealed by metagenomics and culture.</title>
        <authorList>
            <person name="Gilroy R."/>
            <person name="Ravi A."/>
            <person name="Getino M."/>
            <person name="Pursley I."/>
            <person name="Horton D.L."/>
            <person name="Alikhan N.F."/>
            <person name="Baker D."/>
            <person name="Gharbi K."/>
            <person name="Hall N."/>
            <person name="Watson M."/>
            <person name="Adriaenssens E.M."/>
            <person name="Foster-Nyarko E."/>
            <person name="Jarju S."/>
            <person name="Secka A."/>
            <person name="Antonio M."/>
            <person name="Oren A."/>
            <person name="Chaudhuri R.R."/>
            <person name="La Ragione R."/>
            <person name="Hildebrand F."/>
            <person name="Pallen M.J."/>
        </authorList>
    </citation>
    <scope>NUCLEOTIDE SEQUENCE</scope>
    <source>
        <strain evidence="5">ChiHjej13B12-12457</strain>
    </source>
</reference>
<dbReference type="SUPFAM" id="SSF55874">
    <property type="entry name" value="ATPase domain of HSP90 chaperone/DNA topoisomerase II/histidine kinase"/>
    <property type="match status" value="1"/>
</dbReference>
<name>A0A9D1E2M1_9BACT</name>
<dbReference type="GO" id="GO:0000155">
    <property type="term" value="F:phosphorelay sensor kinase activity"/>
    <property type="evidence" value="ECO:0007669"/>
    <property type="project" value="InterPro"/>
</dbReference>
<dbReference type="Gene3D" id="3.30.565.10">
    <property type="entry name" value="Histidine kinase-like ATPase, C-terminal domain"/>
    <property type="match status" value="1"/>
</dbReference>
<dbReference type="SMART" id="SM00388">
    <property type="entry name" value="HisKA"/>
    <property type="match status" value="1"/>
</dbReference>
<comment type="caution">
    <text evidence="5">The sequence shown here is derived from an EMBL/GenBank/DDBJ whole genome shotgun (WGS) entry which is preliminary data.</text>
</comment>
<dbReference type="InterPro" id="IPR003661">
    <property type="entry name" value="HisK_dim/P_dom"/>
</dbReference>
<reference evidence="5" key="1">
    <citation type="submission" date="2020-10" db="EMBL/GenBank/DDBJ databases">
        <authorList>
            <person name="Gilroy R."/>
        </authorList>
    </citation>
    <scope>NUCLEOTIDE SEQUENCE</scope>
    <source>
        <strain evidence="5">ChiHjej13B12-12457</strain>
    </source>
</reference>
<evidence type="ECO:0000313" key="5">
    <source>
        <dbReference type="EMBL" id="HIR63331.1"/>
    </source>
</evidence>
<dbReference type="EC" id="2.7.13.3" evidence="2"/>
<dbReference type="InterPro" id="IPR036890">
    <property type="entry name" value="HATPase_C_sf"/>
</dbReference>
<dbReference type="InterPro" id="IPR005467">
    <property type="entry name" value="His_kinase_dom"/>
</dbReference>
<keyword evidence="5" id="KW-0418">Kinase</keyword>
<dbReference type="InterPro" id="IPR036097">
    <property type="entry name" value="HisK_dim/P_sf"/>
</dbReference>
<evidence type="ECO:0000256" key="3">
    <source>
        <dbReference type="ARBA" id="ARBA00022553"/>
    </source>
</evidence>